<evidence type="ECO:0000313" key="3">
    <source>
        <dbReference type="Proteomes" id="UP000283090"/>
    </source>
</evidence>
<dbReference type="Proteomes" id="UP000283090">
    <property type="component" value="Unassembled WGS sequence"/>
</dbReference>
<evidence type="ECO:0000313" key="2">
    <source>
        <dbReference type="EMBL" id="RVD88852.1"/>
    </source>
</evidence>
<dbReference type="AlphaFoldDB" id="A0A437ACC2"/>
<dbReference type="GeneID" id="93585334"/>
<reference evidence="2 3" key="1">
    <citation type="submission" date="2019-01" db="EMBL/GenBank/DDBJ databases">
        <title>Intercellular communication is required for trap formation in the nematode-trapping fungus Duddingtonia flagrans.</title>
        <authorList>
            <person name="Youssar L."/>
            <person name="Wernet V."/>
            <person name="Hensel N."/>
            <person name="Hildebrandt H.-G."/>
            <person name="Fischer R."/>
        </authorList>
    </citation>
    <scope>NUCLEOTIDE SEQUENCE [LARGE SCALE GENOMIC DNA]</scope>
    <source>
        <strain evidence="2 3">CBS H-5679</strain>
    </source>
</reference>
<sequence length="186" mass="20797">MDQIQDLKTPSSLHSFISQTRTSPTSPIALLQFYNSPFSIQWAASTLSQISQLVSHFSQELNEGSLIFGRIDGSILPRGSGAKNQFRLDTNYEVSYGIWWQGMQQVYEVNALEEGAEGVVEREVEELLKMRGEMMDVERTRAGGSKRGVVGGDNKRRWPIARPGTRPGPSLLRRGLRVRGQNSDTL</sequence>
<feature type="region of interest" description="Disordered" evidence="1">
    <location>
        <begin position="142"/>
        <end position="186"/>
    </location>
</feature>
<name>A0A437ACC2_ARTFL</name>
<dbReference type="RefSeq" id="XP_067494396.1">
    <property type="nucleotide sequence ID" value="XM_067631896.1"/>
</dbReference>
<organism evidence="2 3">
    <name type="scientific">Arthrobotrys flagrans</name>
    <name type="common">Nematode-trapping fungus</name>
    <name type="synonym">Trichothecium flagrans</name>
    <dbReference type="NCBI Taxonomy" id="97331"/>
    <lineage>
        <taxon>Eukaryota</taxon>
        <taxon>Fungi</taxon>
        <taxon>Dikarya</taxon>
        <taxon>Ascomycota</taxon>
        <taxon>Pezizomycotina</taxon>
        <taxon>Orbiliomycetes</taxon>
        <taxon>Orbiliales</taxon>
        <taxon>Orbiliaceae</taxon>
        <taxon>Arthrobotrys</taxon>
    </lineage>
</organism>
<dbReference type="VEuPathDB" id="FungiDB:DFL_003023"/>
<evidence type="ECO:0000256" key="1">
    <source>
        <dbReference type="SAM" id="MobiDB-lite"/>
    </source>
</evidence>
<accession>A0A437ACC2</accession>
<dbReference type="OrthoDB" id="5326899at2759"/>
<comment type="caution">
    <text evidence="2">The sequence shown here is derived from an EMBL/GenBank/DDBJ whole genome shotgun (WGS) entry which is preliminary data.</text>
</comment>
<proteinExistence type="predicted"/>
<feature type="compositionally biased region" description="Low complexity" evidence="1">
    <location>
        <begin position="162"/>
        <end position="173"/>
    </location>
</feature>
<gene>
    <name evidence="2" type="ORF">DFL_003023</name>
</gene>
<protein>
    <submittedName>
        <fullName evidence="2">Uncharacterized protein</fullName>
    </submittedName>
</protein>
<keyword evidence="3" id="KW-1185">Reference proteome</keyword>
<dbReference type="EMBL" id="SAEB01000003">
    <property type="protein sequence ID" value="RVD88852.1"/>
    <property type="molecule type" value="Genomic_DNA"/>
</dbReference>